<dbReference type="GO" id="GO:0006820">
    <property type="term" value="P:monoatomic anion transport"/>
    <property type="evidence" value="ECO:0007669"/>
    <property type="project" value="TreeGrafter"/>
</dbReference>
<keyword evidence="7" id="KW-1185">Reference proteome</keyword>
<keyword evidence="2 5" id="KW-0812">Transmembrane</keyword>
<evidence type="ECO:0000256" key="2">
    <source>
        <dbReference type="ARBA" id="ARBA00022692"/>
    </source>
</evidence>
<dbReference type="Proteomes" id="UP000507470">
    <property type="component" value="Unassembled WGS sequence"/>
</dbReference>
<keyword evidence="4 5" id="KW-0472">Membrane</keyword>
<evidence type="ECO:0000256" key="3">
    <source>
        <dbReference type="ARBA" id="ARBA00022989"/>
    </source>
</evidence>
<dbReference type="EMBL" id="CACVKT020005415">
    <property type="protein sequence ID" value="CAC5394935.1"/>
    <property type="molecule type" value="Genomic_DNA"/>
</dbReference>
<name>A0A6J8CFL5_MYTCO</name>
<feature type="transmembrane region" description="Helical" evidence="5">
    <location>
        <begin position="59"/>
        <end position="76"/>
    </location>
</feature>
<evidence type="ECO:0000256" key="1">
    <source>
        <dbReference type="ARBA" id="ARBA00004141"/>
    </source>
</evidence>
<comment type="subcellular location">
    <subcellularLocation>
        <location evidence="1">Membrane</location>
        <topology evidence="1">Multi-pass membrane protein</topology>
    </subcellularLocation>
</comment>
<dbReference type="PANTHER" id="PTHR11662:SF399">
    <property type="entry name" value="FI19708P1-RELATED"/>
    <property type="match status" value="1"/>
</dbReference>
<dbReference type="OrthoDB" id="6153023at2759"/>
<dbReference type="PANTHER" id="PTHR11662">
    <property type="entry name" value="SOLUTE CARRIER FAMILY 17"/>
    <property type="match status" value="1"/>
</dbReference>
<dbReference type="GO" id="GO:0022857">
    <property type="term" value="F:transmembrane transporter activity"/>
    <property type="evidence" value="ECO:0007669"/>
    <property type="project" value="TreeGrafter"/>
</dbReference>
<reference evidence="6 7" key="1">
    <citation type="submission" date="2020-06" db="EMBL/GenBank/DDBJ databases">
        <authorList>
            <person name="Li R."/>
            <person name="Bekaert M."/>
        </authorList>
    </citation>
    <scope>NUCLEOTIDE SEQUENCE [LARGE SCALE GENOMIC DNA]</scope>
    <source>
        <strain evidence="7">wild</strain>
    </source>
</reference>
<feature type="transmembrane region" description="Helical" evidence="5">
    <location>
        <begin position="128"/>
        <end position="147"/>
    </location>
</feature>
<evidence type="ECO:0000256" key="5">
    <source>
        <dbReference type="SAM" id="Phobius"/>
    </source>
</evidence>
<evidence type="ECO:0000256" key="4">
    <source>
        <dbReference type="ARBA" id="ARBA00023136"/>
    </source>
</evidence>
<protein>
    <submittedName>
        <fullName evidence="6">SLC17A5</fullName>
    </submittedName>
</protein>
<feature type="transmembrane region" description="Helical" evidence="5">
    <location>
        <begin position="88"/>
        <end position="107"/>
    </location>
</feature>
<dbReference type="Gene3D" id="1.20.1250.20">
    <property type="entry name" value="MFS general substrate transporter like domains"/>
    <property type="match status" value="1"/>
</dbReference>
<organism evidence="6 7">
    <name type="scientific">Mytilus coruscus</name>
    <name type="common">Sea mussel</name>
    <dbReference type="NCBI Taxonomy" id="42192"/>
    <lineage>
        <taxon>Eukaryota</taxon>
        <taxon>Metazoa</taxon>
        <taxon>Spiralia</taxon>
        <taxon>Lophotrochozoa</taxon>
        <taxon>Mollusca</taxon>
        <taxon>Bivalvia</taxon>
        <taxon>Autobranchia</taxon>
        <taxon>Pteriomorphia</taxon>
        <taxon>Mytilida</taxon>
        <taxon>Mytiloidea</taxon>
        <taxon>Mytilidae</taxon>
        <taxon>Mytilinae</taxon>
        <taxon>Mytilus</taxon>
    </lineage>
</organism>
<dbReference type="GO" id="GO:0016020">
    <property type="term" value="C:membrane"/>
    <property type="evidence" value="ECO:0007669"/>
    <property type="project" value="UniProtKB-SubCell"/>
</dbReference>
<accession>A0A6J8CFL5</accession>
<dbReference type="InterPro" id="IPR050382">
    <property type="entry name" value="MFS_Na/Anion_cotransporter"/>
</dbReference>
<evidence type="ECO:0000313" key="6">
    <source>
        <dbReference type="EMBL" id="CAC5394935.1"/>
    </source>
</evidence>
<dbReference type="InterPro" id="IPR036259">
    <property type="entry name" value="MFS_trans_sf"/>
</dbReference>
<proteinExistence type="predicted"/>
<sequence>MLTYIPTFTGTGSFLVEAGFVSCEKKYLAVMFLCLALTMTGFTTVGFPVNHIDVAPKYSGILLGISNTVGTIPGMVDPLVAGALTPNVSTTCHILYGVVLVVKWVFLTNFKLPIITLIHDTQEEWRNVFYIYAAFYVIGIIVFGGFARGEVQSWAKDKDTENNRLDM</sequence>
<feature type="transmembrane region" description="Helical" evidence="5">
    <location>
        <begin position="27"/>
        <end position="47"/>
    </location>
</feature>
<gene>
    <name evidence="6" type="ORF">MCOR_29652</name>
</gene>
<dbReference type="AlphaFoldDB" id="A0A6J8CFL5"/>
<keyword evidence="3 5" id="KW-1133">Transmembrane helix</keyword>
<evidence type="ECO:0000313" key="7">
    <source>
        <dbReference type="Proteomes" id="UP000507470"/>
    </source>
</evidence>
<dbReference type="SUPFAM" id="SSF103473">
    <property type="entry name" value="MFS general substrate transporter"/>
    <property type="match status" value="1"/>
</dbReference>